<evidence type="ECO:0000259" key="6">
    <source>
        <dbReference type="Pfam" id="PF00324"/>
    </source>
</evidence>
<keyword evidence="9" id="KW-1185">Reference proteome</keyword>
<dbReference type="Proteomes" id="UP000728032">
    <property type="component" value="Unassembled WGS sequence"/>
</dbReference>
<feature type="domain" description="Amino acid permease/ SLC12A" evidence="6">
    <location>
        <begin position="2"/>
        <end position="340"/>
    </location>
</feature>
<reference evidence="8" key="1">
    <citation type="submission" date="2020-11" db="EMBL/GenBank/DDBJ databases">
        <authorList>
            <person name="Tran Van P."/>
        </authorList>
    </citation>
    <scope>NUCLEOTIDE SEQUENCE</scope>
</reference>
<keyword evidence="2 5" id="KW-0812">Transmembrane</keyword>
<dbReference type="OrthoDB" id="2020542at2759"/>
<dbReference type="InterPro" id="IPR004842">
    <property type="entry name" value="SLC12A_fam"/>
</dbReference>
<dbReference type="PANTHER" id="PTHR11827">
    <property type="entry name" value="SOLUTE CARRIER FAMILY 12, CATION COTRANSPORTERS"/>
    <property type="match status" value="1"/>
</dbReference>
<feature type="non-terminal residue" evidence="8">
    <location>
        <position position="1"/>
    </location>
</feature>
<feature type="transmembrane region" description="Helical" evidence="5">
    <location>
        <begin position="76"/>
        <end position="102"/>
    </location>
</feature>
<evidence type="ECO:0000313" key="9">
    <source>
        <dbReference type="Proteomes" id="UP000728032"/>
    </source>
</evidence>
<dbReference type="InterPro" id="IPR018491">
    <property type="entry name" value="SLC12_C"/>
</dbReference>
<dbReference type="Gene3D" id="1.20.1740.10">
    <property type="entry name" value="Amino acid/polyamine transporter I"/>
    <property type="match status" value="1"/>
</dbReference>
<keyword evidence="3 5" id="KW-1133">Transmembrane helix</keyword>
<dbReference type="GO" id="GO:0055078">
    <property type="term" value="P:sodium ion homeostasis"/>
    <property type="evidence" value="ECO:0007669"/>
    <property type="project" value="TreeGrafter"/>
</dbReference>
<proteinExistence type="predicted"/>
<evidence type="ECO:0000259" key="7">
    <source>
        <dbReference type="Pfam" id="PF03522"/>
    </source>
</evidence>
<evidence type="ECO:0000256" key="1">
    <source>
        <dbReference type="ARBA" id="ARBA00004141"/>
    </source>
</evidence>
<feature type="domain" description="SLC12A transporter C-terminal" evidence="7">
    <location>
        <begin position="496"/>
        <end position="712"/>
    </location>
</feature>
<dbReference type="Pfam" id="PF03522">
    <property type="entry name" value="SLC12"/>
    <property type="match status" value="1"/>
</dbReference>
<evidence type="ECO:0000256" key="5">
    <source>
        <dbReference type="SAM" id="Phobius"/>
    </source>
</evidence>
<evidence type="ECO:0000256" key="4">
    <source>
        <dbReference type="ARBA" id="ARBA00023136"/>
    </source>
</evidence>
<dbReference type="GO" id="GO:1990573">
    <property type="term" value="P:potassium ion import across plasma membrane"/>
    <property type="evidence" value="ECO:0007669"/>
    <property type="project" value="TreeGrafter"/>
</dbReference>
<dbReference type="EMBL" id="OC915525">
    <property type="protein sequence ID" value="CAD7640831.1"/>
    <property type="molecule type" value="Genomic_DNA"/>
</dbReference>
<dbReference type="GO" id="GO:0055064">
    <property type="term" value="P:chloride ion homeostasis"/>
    <property type="evidence" value="ECO:0007669"/>
    <property type="project" value="TreeGrafter"/>
</dbReference>
<dbReference type="Pfam" id="PF00324">
    <property type="entry name" value="AA_permease"/>
    <property type="match status" value="1"/>
</dbReference>
<organism evidence="8">
    <name type="scientific">Oppiella nova</name>
    <dbReference type="NCBI Taxonomy" id="334625"/>
    <lineage>
        <taxon>Eukaryota</taxon>
        <taxon>Metazoa</taxon>
        <taxon>Ecdysozoa</taxon>
        <taxon>Arthropoda</taxon>
        <taxon>Chelicerata</taxon>
        <taxon>Arachnida</taxon>
        <taxon>Acari</taxon>
        <taxon>Acariformes</taxon>
        <taxon>Sarcoptiformes</taxon>
        <taxon>Oribatida</taxon>
        <taxon>Brachypylina</taxon>
        <taxon>Oppioidea</taxon>
        <taxon>Oppiidae</taxon>
        <taxon>Oppiella</taxon>
    </lineage>
</organism>
<name>A0A7R9LFP1_9ACAR</name>
<evidence type="ECO:0000313" key="8">
    <source>
        <dbReference type="EMBL" id="CAD7640831.1"/>
    </source>
</evidence>
<dbReference type="EMBL" id="CAJPVJ010000700">
    <property type="protein sequence ID" value="CAG2163193.1"/>
    <property type="molecule type" value="Genomic_DNA"/>
</dbReference>
<feature type="transmembrane region" description="Helical" evidence="5">
    <location>
        <begin position="148"/>
        <end position="168"/>
    </location>
</feature>
<evidence type="ECO:0000256" key="3">
    <source>
        <dbReference type="ARBA" id="ARBA00022989"/>
    </source>
</evidence>
<dbReference type="GO" id="GO:0016020">
    <property type="term" value="C:membrane"/>
    <property type="evidence" value="ECO:0007669"/>
    <property type="project" value="UniProtKB-SubCell"/>
</dbReference>
<feature type="transmembrane region" description="Helical" evidence="5">
    <location>
        <begin position="257"/>
        <end position="276"/>
    </location>
</feature>
<dbReference type="GO" id="GO:0008511">
    <property type="term" value="F:sodium:potassium:chloride symporter activity"/>
    <property type="evidence" value="ECO:0007669"/>
    <property type="project" value="TreeGrafter"/>
</dbReference>
<feature type="transmembrane region" description="Helical" evidence="5">
    <location>
        <begin position="199"/>
        <end position="215"/>
    </location>
</feature>
<dbReference type="PANTHER" id="PTHR11827:SF103">
    <property type="entry name" value="SODIUM CHLORIDE COTRANSPORTER 69, ISOFORM E"/>
    <property type="match status" value="1"/>
</dbReference>
<comment type="subcellular location">
    <subcellularLocation>
        <location evidence="1">Membrane</location>
        <topology evidence="1">Multi-pass membrane protein</topology>
    </subcellularLocation>
</comment>
<feature type="transmembrane region" description="Helical" evidence="5">
    <location>
        <begin position="221"/>
        <end position="245"/>
    </location>
</feature>
<keyword evidence="4 5" id="KW-0472">Membrane</keyword>
<protein>
    <submittedName>
        <fullName evidence="8">Uncharacterized protein</fullName>
    </submittedName>
</protein>
<evidence type="ECO:0000256" key="2">
    <source>
        <dbReference type="ARBA" id="ARBA00022692"/>
    </source>
</evidence>
<feature type="transmembrane region" description="Helical" evidence="5">
    <location>
        <begin position="40"/>
        <end position="64"/>
    </location>
</feature>
<dbReference type="GO" id="GO:0055075">
    <property type="term" value="P:potassium ion homeostasis"/>
    <property type="evidence" value="ECO:0007669"/>
    <property type="project" value="TreeGrafter"/>
</dbReference>
<accession>A0A7R9LFP1</accession>
<dbReference type="AlphaFoldDB" id="A0A7R9LFP1"/>
<dbReference type="InterPro" id="IPR004841">
    <property type="entry name" value="AA-permease/SLC12A_dom"/>
</dbReference>
<dbReference type="GO" id="GO:0006884">
    <property type="term" value="P:cell volume homeostasis"/>
    <property type="evidence" value="ECO:0007669"/>
    <property type="project" value="TreeGrafter"/>
</dbReference>
<gene>
    <name evidence="8" type="ORF">ONB1V03_LOCUS2777</name>
</gene>
<sequence length="712" mass="80435">LIDYFVGAIMSPTDQQLAKGLAGFKPYVISNNLYPRWDGFSFFGVFGVFFPSVTGIFTGASMSADLQDPATAIPKGTFLAIGTTSLTYAVIILFTGSTIVAYSSGNINDTLDNNRTCYGSCPYGLINDYQTMAMTGGLSHTSLKVDPLIYAGIFAATLSSGLGCYTAAPRIFKAFADDNLIPFISWFGRGYGPSKTDPRHGYVITFIIAAVFIAIDDVNTAGYWISNFYLGAFFMVNFSLFYVSWVSSLSFRPSFKYYNKWVSLLVGVTCIVLMFLFDTTSAATVCALTVFIYISMLFVNPVKANWGPSTEEQFFNIARYLTFRLNVQDEHVKHYRPMILLLSGNPTNRTTLVDMANHMTKRYGLLFLAHIAQGPIPFRTKDEIIHKQKQWLRNENINAFYKLIESDSVSVGAKSFMQASGIGKFTPNIVMLGYKSNWQSCDSSTLSDYYQIIHSVLDNNFSIIIFRLKEGHDFSAYLESQHNSHIRKNSNIYSVSKTVDSQQSINDFTDLANFEPKMDELANRFKTKQTKGTIDVWWIYDDGGLTLLIPFILRNSPLWAGSKLRVFSVTKNKLEISTEQDSLKLLLNKFRIPYSAVRVLSDSDQMPSEETENEFIKLMSKSMSAINDEQTVESLQNELIHFKDKTNRYLRLREHIEQHSRNSTLVVMTLPIPRKQVVSATLYMAWIETLTKDMPPFLLIRGNQSNVLTFYC</sequence>